<dbReference type="EMBL" id="AQIB01137748">
    <property type="status" value="NOT_ANNOTATED_CDS"/>
    <property type="molecule type" value="Genomic_DNA"/>
</dbReference>
<proteinExistence type="predicted"/>
<reference evidence="2" key="3">
    <citation type="submission" date="2025-09" db="UniProtKB">
        <authorList>
            <consortium name="Ensembl"/>
        </authorList>
    </citation>
    <scope>IDENTIFICATION</scope>
</reference>
<dbReference type="Bgee" id="ENSCSAG00000013908">
    <property type="expression patterns" value="Expressed in adrenal cortex and 7 other cell types or tissues"/>
</dbReference>
<evidence type="ECO:0000256" key="1">
    <source>
        <dbReference type="SAM" id="MobiDB-lite"/>
    </source>
</evidence>
<feature type="region of interest" description="Disordered" evidence="1">
    <location>
        <begin position="44"/>
        <end position="66"/>
    </location>
</feature>
<dbReference type="AlphaFoldDB" id="A0A0D9RN67"/>
<evidence type="ECO:0000313" key="2">
    <source>
        <dbReference type="Ensembl" id="ENSCSAP00000010056.1"/>
    </source>
</evidence>
<feature type="compositionally biased region" description="Polar residues" evidence="1">
    <location>
        <begin position="48"/>
        <end position="66"/>
    </location>
</feature>
<name>A0A0D9RN67_CHLSB</name>
<dbReference type="Ensembl" id="ENSCSAT00000012004.1">
    <property type="protein sequence ID" value="ENSCSAP00000010056.1"/>
    <property type="gene ID" value="ENSCSAG00000013908.1"/>
</dbReference>
<keyword evidence="3" id="KW-1185">Reference proteome</keyword>
<accession>A0A0D9RN67</accession>
<reference evidence="2 3" key="1">
    <citation type="submission" date="2014-03" db="EMBL/GenBank/DDBJ databases">
        <authorList>
            <person name="Warren W."/>
            <person name="Wilson R.K."/>
        </authorList>
    </citation>
    <scope>NUCLEOTIDE SEQUENCE</scope>
</reference>
<reference evidence="2" key="2">
    <citation type="submission" date="2025-08" db="UniProtKB">
        <authorList>
            <consortium name="Ensembl"/>
        </authorList>
    </citation>
    <scope>IDENTIFICATION</scope>
</reference>
<sequence length="66" mass="7577">MGWEGPNSRVDDTFWESWRAFAQIGPARSGFRLETLAELRSRRLKQPQMRSESKLTLQGKVTLNPG</sequence>
<organism evidence="2 3">
    <name type="scientific">Chlorocebus sabaeus</name>
    <name type="common">Green monkey</name>
    <name type="synonym">Simia sabaea</name>
    <dbReference type="NCBI Taxonomy" id="60711"/>
    <lineage>
        <taxon>Eukaryota</taxon>
        <taxon>Metazoa</taxon>
        <taxon>Chordata</taxon>
        <taxon>Craniata</taxon>
        <taxon>Vertebrata</taxon>
        <taxon>Euteleostomi</taxon>
        <taxon>Mammalia</taxon>
        <taxon>Eutheria</taxon>
        <taxon>Euarchontoglires</taxon>
        <taxon>Primates</taxon>
        <taxon>Haplorrhini</taxon>
        <taxon>Catarrhini</taxon>
        <taxon>Cercopithecidae</taxon>
        <taxon>Cercopithecinae</taxon>
        <taxon>Chlorocebus</taxon>
    </lineage>
</organism>
<dbReference type="Proteomes" id="UP000029965">
    <property type="component" value="Chromosome 16"/>
</dbReference>
<evidence type="ECO:0000313" key="3">
    <source>
        <dbReference type="Proteomes" id="UP000029965"/>
    </source>
</evidence>
<protein>
    <submittedName>
        <fullName evidence="2">Uncharacterized protein</fullName>
    </submittedName>
</protein>